<reference evidence="2 3" key="1">
    <citation type="submission" date="2020-08" db="EMBL/GenBank/DDBJ databases">
        <title>Genomic Encyclopedia of Type Strains, Phase IV (KMG-IV): sequencing the most valuable type-strain genomes for metagenomic binning, comparative biology and taxonomic classification.</title>
        <authorList>
            <person name="Goeker M."/>
        </authorList>
    </citation>
    <scope>NUCLEOTIDE SEQUENCE [LARGE SCALE GENOMIC DNA]</scope>
    <source>
        <strain evidence="2 3">DSM 105074</strain>
    </source>
</reference>
<dbReference type="AlphaFoldDB" id="A0A840TXH7"/>
<comment type="caution">
    <text evidence="2">The sequence shown here is derived from an EMBL/GenBank/DDBJ whole genome shotgun (WGS) entry which is preliminary data.</text>
</comment>
<protein>
    <submittedName>
        <fullName evidence="2">Uncharacterized protein</fullName>
    </submittedName>
</protein>
<evidence type="ECO:0000313" key="3">
    <source>
        <dbReference type="Proteomes" id="UP000557307"/>
    </source>
</evidence>
<sequence>MKAAGYLMLLVLLMSCNRLQRVTPAELKPLVGRWRPVATQQTTNGDTTWNASTASAAADLFVRYDGVLLEGKGLQLCCAPPALRLNGTLIPIEPRDEVPVNPACASIRCLNCPAWSIALSGDEFVVTYCDGGRTRYARVR</sequence>
<evidence type="ECO:0000256" key="1">
    <source>
        <dbReference type="SAM" id="SignalP"/>
    </source>
</evidence>
<dbReference type="RefSeq" id="WP_184180192.1">
    <property type="nucleotide sequence ID" value="NZ_JACHGF010000022.1"/>
</dbReference>
<feature type="chain" id="PRO_5033033766" evidence="1">
    <location>
        <begin position="21"/>
        <end position="140"/>
    </location>
</feature>
<evidence type="ECO:0000313" key="2">
    <source>
        <dbReference type="EMBL" id="MBB5287635.1"/>
    </source>
</evidence>
<proteinExistence type="predicted"/>
<dbReference type="PROSITE" id="PS51257">
    <property type="entry name" value="PROKAR_LIPOPROTEIN"/>
    <property type="match status" value="1"/>
</dbReference>
<feature type="signal peptide" evidence="1">
    <location>
        <begin position="1"/>
        <end position="20"/>
    </location>
</feature>
<name>A0A840TXH7_9BACT</name>
<gene>
    <name evidence="2" type="ORF">HNQ92_005802</name>
</gene>
<keyword evidence="1" id="KW-0732">Signal</keyword>
<accession>A0A840TXH7</accession>
<keyword evidence="3" id="KW-1185">Reference proteome</keyword>
<dbReference type="Proteomes" id="UP000557307">
    <property type="component" value="Unassembled WGS sequence"/>
</dbReference>
<dbReference type="EMBL" id="JACHGF010000022">
    <property type="protein sequence ID" value="MBB5287635.1"/>
    <property type="molecule type" value="Genomic_DNA"/>
</dbReference>
<organism evidence="2 3">
    <name type="scientific">Rhabdobacter roseus</name>
    <dbReference type="NCBI Taxonomy" id="1655419"/>
    <lineage>
        <taxon>Bacteria</taxon>
        <taxon>Pseudomonadati</taxon>
        <taxon>Bacteroidota</taxon>
        <taxon>Cytophagia</taxon>
        <taxon>Cytophagales</taxon>
        <taxon>Cytophagaceae</taxon>
        <taxon>Rhabdobacter</taxon>
    </lineage>
</organism>